<keyword evidence="3" id="KW-1185">Reference proteome</keyword>
<gene>
    <name evidence="2" type="ORF">CAEBREN_28500</name>
</gene>
<sequence>MSTETNNHTHRSSMKHRHKRLESCHSLPADYRIPNKHV</sequence>
<dbReference type="HOGENOM" id="CLU_3336068_0_0_1"/>
<name>G0M6Q3_CAEBE</name>
<proteinExistence type="predicted"/>
<accession>G0M6Q3</accession>
<evidence type="ECO:0000313" key="3">
    <source>
        <dbReference type="Proteomes" id="UP000008068"/>
    </source>
</evidence>
<feature type="region of interest" description="Disordered" evidence="1">
    <location>
        <begin position="1"/>
        <end position="38"/>
    </location>
</feature>
<organism evidence="3">
    <name type="scientific">Caenorhabditis brenneri</name>
    <name type="common">Nematode worm</name>
    <dbReference type="NCBI Taxonomy" id="135651"/>
    <lineage>
        <taxon>Eukaryota</taxon>
        <taxon>Metazoa</taxon>
        <taxon>Ecdysozoa</taxon>
        <taxon>Nematoda</taxon>
        <taxon>Chromadorea</taxon>
        <taxon>Rhabditida</taxon>
        <taxon>Rhabditina</taxon>
        <taxon>Rhabditomorpha</taxon>
        <taxon>Rhabditoidea</taxon>
        <taxon>Rhabditidae</taxon>
        <taxon>Peloderinae</taxon>
        <taxon>Caenorhabditis</taxon>
    </lineage>
</organism>
<dbReference type="EMBL" id="GL379786">
    <property type="protein sequence ID" value="EGT29957.1"/>
    <property type="molecule type" value="Genomic_DNA"/>
</dbReference>
<evidence type="ECO:0000256" key="1">
    <source>
        <dbReference type="SAM" id="MobiDB-lite"/>
    </source>
</evidence>
<reference evidence="3" key="1">
    <citation type="submission" date="2011-07" db="EMBL/GenBank/DDBJ databases">
        <authorList>
            <consortium name="Caenorhabditis brenneri Sequencing and Analysis Consortium"/>
            <person name="Wilson R.K."/>
        </authorList>
    </citation>
    <scope>NUCLEOTIDE SEQUENCE [LARGE SCALE GENOMIC DNA]</scope>
    <source>
        <strain evidence="3">PB2801</strain>
    </source>
</reference>
<dbReference type="AlphaFoldDB" id="G0M6Q3"/>
<dbReference type="eggNOG" id="KOG3193">
    <property type="taxonomic scope" value="Eukaryota"/>
</dbReference>
<dbReference type="Proteomes" id="UP000008068">
    <property type="component" value="Unassembled WGS sequence"/>
</dbReference>
<dbReference type="InParanoid" id="G0M6Q3"/>
<evidence type="ECO:0000313" key="2">
    <source>
        <dbReference type="EMBL" id="EGT29957.1"/>
    </source>
</evidence>
<protein>
    <submittedName>
        <fullName evidence="2">Uncharacterized protein</fullName>
    </submittedName>
</protein>
<feature type="compositionally biased region" description="Basic residues" evidence="1">
    <location>
        <begin position="8"/>
        <end position="20"/>
    </location>
</feature>